<comment type="caution">
    <text evidence="1">The sequence shown here is derived from an EMBL/GenBank/DDBJ whole genome shotgun (WGS) entry which is preliminary data.</text>
</comment>
<reference evidence="1" key="1">
    <citation type="submission" date="2022-05" db="EMBL/GenBank/DDBJ databases">
        <title>Chromosome-level genome of Chaenocephalus aceratus.</title>
        <authorList>
            <person name="Park H."/>
        </authorList>
    </citation>
    <scope>NUCLEOTIDE SEQUENCE</scope>
    <source>
        <strain evidence="1">KU_202001</strain>
    </source>
</reference>
<protein>
    <submittedName>
        <fullName evidence="1">Uncharacterized protein</fullName>
    </submittedName>
</protein>
<proteinExistence type="predicted"/>
<evidence type="ECO:0000313" key="2">
    <source>
        <dbReference type="Proteomes" id="UP001057452"/>
    </source>
</evidence>
<name>A0ACB9WS48_CHAAC</name>
<dbReference type="EMBL" id="CM043796">
    <property type="protein sequence ID" value="KAI4816657.1"/>
    <property type="molecule type" value="Genomic_DNA"/>
</dbReference>
<keyword evidence="2" id="KW-1185">Reference proteome</keyword>
<accession>A0ACB9WS48</accession>
<sequence>MSILETLETQIFCAVKSEEEEREVTPPGGRHMCDNTITNQFASLMEARTRAAVEKILTLLKVSLCEAAEQRAERKDEKKQKNTRSGKQGKWLHPKSQIQTHMRVTLGPRLNLEQPQSWRARGNRARGNRAGDNGARRRAGRYRPFNYQTHKKSTGPFKCPSCDKQFRLKCWMDRHYLTHSKPHLCSECGKGFVDQRMLIAHSRKHTGEKPYECSDCGTKFAYKSTFKRHMLNHSLKEHSLKETNFHTCSLCEKQFEGLVTFQRHRCCALKKTFNCSLCLETFTCSQSLVDHEQLHPGARYYVCEVCGERFLLHLVSGHTPGDSCGKEKMLRGARPRNQRPERPEESPEQNTPEKSSSPARCAVKAAVTSAP</sequence>
<evidence type="ECO:0000313" key="1">
    <source>
        <dbReference type="EMBL" id="KAI4816657.1"/>
    </source>
</evidence>
<dbReference type="Proteomes" id="UP001057452">
    <property type="component" value="Chromosome 12"/>
</dbReference>
<gene>
    <name evidence="1" type="ORF">KUCAC02_008973</name>
</gene>
<organism evidence="1 2">
    <name type="scientific">Chaenocephalus aceratus</name>
    <name type="common">Blackfin icefish</name>
    <name type="synonym">Chaenichthys aceratus</name>
    <dbReference type="NCBI Taxonomy" id="36190"/>
    <lineage>
        <taxon>Eukaryota</taxon>
        <taxon>Metazoa</taxon>
        <taxon>Chordata</taxon>
        <taxon>Craniata</taxon>
        <taxon>Vertebrata</taxon>
        <taxon>Euteleostomi</taxon>
        <taxon>Actinopterygii</taxon>
        <taxon>Neopterygii</taxon>
        <taxon>Teleostei</taxon>
        <taxon>Neoteleostei</taxon>
        <taxon>Acanthomorphata</taxon>
        <taxon>Eupercaria</taxon>
        <taxon>Perciformes</taxon>
        <taxon>Notothenioidei</taxon>
        <taxon>Channichthyidae</taxon>
        <taxon>Chaenocephalus</taxon>
    </lineage>
</organism>